<keyword evidence="2" id="KW-1185">Reference proteome</keyword>
<organism evidence="1 2">
    <name type="scientific">Armillaria tabescens</name>
    <name type="common">Ringless honey mushroom</name>
    <name type="synonym">Agaricus tabescens</name>
    <dbReference type="NCBI Taxonomy" id="1929756"/>
    <lineage>
        <taxon>Eukaryota</taxon>
        <taxon>Fungi</taxon>
        <taxon>Dikarya</taxon>
        <taxon>Basidiomycota</taxon>
        <taxon>Agaricomycotina</taxon>
        <taxon>Agaricomycetes</taxon>
        <taxon>Agaricomycetidae</taxon>
        <taxon>Agaricales</taxon>
        <taxon>Marasmiineae</taxon>
        <taxon>Physalacriaceae</taxon>
        <taxon>Desarmillaria</taxon>
    </lineage>
</organism>
<dbReference type="SUPFAM" id="SSF56112">
    <property type="entry name" value="Protein kinase-like (PK-like)"/>
    <property type="match status" value="1"/>
</dbReference>
<dbReference type="RefSeq" id="XP_060327152.1">
    <property type="nucleotide sequence ID" value="XM_060483305.1"/>
</dbReference>
<evidence type="ECO:0000313" key="2">
    <source>
        <dbReference type="Proteomes" id="UP001175211"/>
    </source>
</evidence>
<evidence type="ECO:0008006" key="3">
    <source>
        <dbReference type="Google" id="ProtNLM"/>
    </source>
</evidence>
<dbReference type="AlphaFoldDB" id="A0AA39JYT3"/>
<dbReference type="GeneID" id="85366853"/>
<dbReference type="Proteomes" id="UP001175211">
    <property type="component" value="Unassembled WGS sequence"/>
</dbReference>
<proteinExistence type="predicted"/>
<sequence length="304" mass="34630">MSTSAGVPSLESTYFAGASLQLYSHPPPDCPADEWCSYGKDALVMTRIEDRLNASIARRVPIPSIPTHVSIILNKRLVSSTRRIPHVWTAHIQDSSSDVRYPLTMVAKIYDPVYFDSEEAEYIDPFALHDLTVSRETEAYRRLEYLQGAKVPRCYGHFVAPLTAQCDRSVNVVLLEYIHGRNILDLVPRELVETLCSTHKDALIDAALRLYFEIYACGVVQADMQPRNVMLRCAKHENAPFCSTEGCPLFSEMDCEDIQMVMVDFEDVEFREPDSDFSDPITQENHVEKVKPIYLEKWLMNEMA</sequence>
<evidence type="ECO:0000313" key="1">
    <source>
        <dbReference type="EMBL" id="KAK0450281.1"/>
    </source>
</evidence>
<comment type="caution">
    <text evidence="1">The sequence shown here is derived from an EMBL/GenBank/DDBJ whole genome shotgun (WGS) entry which is preliminary data.</text>
</comment>
<protein>
    <recommendedName>
        <fullName evidence="3">Protein kinase domain-containing protein</fullName>
    </recommendedName>
</protein>
<dbReference type="EMBL" id="JAUEPS010000036">
    <property type="protein sequence ID" value="KAK0450281.1"/>
    <property type="molecule type" value="Genomic_DNA"/>
</dbReference>
<name>A0AA39JYT3_ARMTA</name>
<dbReference type="InterPro" id="IPR011009">
    <property type="entry name" value="Kinase-like_dom_sf"/>
</dbReference>
<accession>A0AA39JYT3</accession>
<reference evidence="1" key="1">
    <citation type="submission" date="2023-06" db="EMBL/GenBank/DDBJ databases">
        <authorList>
            <consortium name="Lawrence Berkeley National Laboratory"/>
            <person name="Ahrendt S."/>
            <person name="Sahu N."/>
            <person name="Indic B."/>
            <person name="Wong-Bajracharya J."/>
            <person name="Merenyi Z."/>
            <person name="Ke H.-M."/>
            <person name="Monk M."/>
            <person name="Kocsube S."/>
            <person name="Drula E."/>
            <person name="Lipzen A."/>
            <person name="Balint B."/>
            <person name="Henrissat B."/>
            <person name="Andreopoulos B."/>
            <person name="Martin F.M."/>
            <person name="Harder C.B."/>
            <person name="Rigling D."/>
            <person name="Ford K.L."/>
            <person name="Foster G.D."/>
            <person name="Pangilinan J."/>
            <person name="Papanicolaou A."/>
            <person name="Barry K."/>
            <person name="LaButti K."/>
            <person name="Viragh M."/>
            <person name="Koriabine M."/>
            <person name="Yan M."/>
            <person name="Riley R."/>
            <person name="Champramary S."/>
            <person name="Plett K.L."/>
            <person name="Tsai I.J."/>
            <person name="Slot J."/>
            <person name="Sipos G."/>
            <person name="Plett J."/>
            <person name="Nagy L.G."/>
            <person name="Grigoriev I.V."/>
        </authorList>
    </citation>
    <scope>NUCLEOTIDE SEQUENCE</scope>
    <source>
        <strain evidence="1">CCBAS 213</strain>
    </source>
</reference>
<gene>
    <name evidence="1" type="ORF">EV420DRAFT_745843</name>
</gene>